<evidence type="ECO:0000256" key="1">
    <source>
        <dbReference type="SAM" id="Coils"/>
    </source>
</evidence>
<protein>
    <recommendedName>
        <fullName evidence="6">BTB domain-containing protein</fullName>
    </recommendedName>
</protein>
<feature type="domain" description="BTB" evidence="2">
    <location>
        <begin position="58"/>
        <end position="132"/>
    </location>
</feature>
<dbReference type="EMBL" id="BEXD01003885">
    <property type="protein sequence ID" value="GBC03447.1"/>
    <property type="molecule type" value="Genomic_DNA"/>
</dbReference>
<dbReference type="CDD" id="cd18186">
    <property type="entry name" value="BTB_POZ_ZBTB_KLHL-like"/>
    <property type="match status" value="1"/>
</dbReference>
<dbReference type="Pfam" id="PF07534">
    <property type="entry name" value="TLD"/>
    <property type="match status" value="1"/>
</dbReference>
<evidence type="ECO:0000259" key="3">
    <source>
        <dbReference type="PROSITE" id="PS51886"/>
    </source>
</evidence>
<dbReference type="SMART" id="SM00584">
    <property type="entry name" value="TLDc"/>
    <property type="match status" value="1"/>
</dbReference>
<evidence type="ECO:0000313" key="4">
    <source>
        <dbReference type="EMBL" id="GBC03447.1"/>
    </source>
</evidence>
<dbReference type="PROSITE" id="PS50097">
    <property type="entry name" value="BTB"/>
    <property type="match status" value="1"/>
</dbReference>
<dbReference type="Gene3D" id="1.25.40.420">
    <property type="match status" value="1"/>
</dbReference>
<keyword evidence="5" id="KW-1185">Reference proteome</keyword>
<proteinExistence type="predicted"/>
<evidence type="ECO:0000313" key="5">
    <source>
        <dbReference type="Proteomes" id="UP000247702"/>
    </source>
</evidence>
<feature type="coiled-coil region" evidence="1">
    <location>
        <begin position="143"/>
        <end position="170"/>
    </location>
</feature>
<dbReference type="InterPro" id="IPR052407">
    <property type="entry name" value="BTB_POZ_domain_cont_9"/>
</dbReference>
<dbReference type="SMART" id="SM00225">
    <property type="entry name" value="BTB"/>
    <property type="match status" value="1"/>
</dbReference>
<dbReference type="InterPro" id="IPR011333">
    <property type="entry name" value="SKP1/BTB/POZ_sf"/>
</dbReference>
<comment type="caution">
    <text evidence="4">The sequence shown here is derived from an EMBL/GenBank/DDBJ whole genome shotgun (WGS) entry which is preliminary data.</text>
</comment>
<dbReference type="InterPro" id="IPR000210">
    <property type="entry name" value="BTB/POZ_dom"/>
</dbReference>
<evidence type="ECO:0008006" key="6">
    <source>
        <dbReference type="Google" id="ProtNLM"/>
    </source>
</evidence>
<dbReference type="PANTHER" id="PTHR46306:SF1">
    <property type="entry name" value="BTB_POZ DOMAIN-CONTAINING PROTEIN 9"/>
    <property type="match status" value="1"/>
</dbReference>
<reference evidence="4 5" key="1">
    <citation type="submission" date="2017-11" db="EMBL/GenBank/DDBJ databases">
        <title>The genome of Rhizophagus clarus HR1 reveals common genetic basis of auxotrophy among arbuscular mycorrhizal fungi.</title>
        <authorList>
            <person name="Kobayashi Y."/>
        </authorList>
    </citation>
    <scope>NUCLEOTIDE SEQUENCE [LARGE SCALE GENOMIC DNA]</scope>
    <source>
        <strain evidence="4 5">HR1</strain>
    </source>
</reference>
<dbReference type="GO" id="GO:0005737">
    <property type="term" value="C:cytoplasm"/>
    <property type="evidence" value="ECO:0007669"/>
    <property type="project" value="TreeGrafter"/>
</dbReference>
<dbReference type="Gene3D" id="3.30.710.10">
    <property type="entry name" value="Potassium Channel Kv1.1, Chain A"/>
    <property type="match status" value="1"/>
</dbReference>
<organism evidence="4 5">
    <name type="scientific">Rhizophagus clarus</name>
    <dbReference type="NCBI Taxonomy" id="94130"/>
    <lineage>
        <taxon>Eukaryota</taxon>
        <taxon>Fungi</taxon>
        <taxon>Fungi incertae sedis</taxon>
        <taxon>Mucoromycota</taxon>
        <taxon>Glomeromycotina</taxon>
        <taxon>Glomeromycetes</taxon>
        <taxon>Glomerales</taxon>
        <taxon>Glomeraceae</taxon>
        <taxon>Rhizophagus</taxon>
    </lineage>
</organism>
<dbReference type="Pfam" id="PF00651">
    <property type="entry name" value="BTB"/>
    <property type="match status" value="1"/>
</dbReference>
<dbReference type="SUPFAM" id="SSF54695">
    <property type="entry name" value="POZ domain"/>
    <property type="match status" value="1"/>
</dbReference>
<dbReference type="InterPro" id="IPR006571">
    <property type="entry name" value="TLDc_dom"/>
</dbReference>
<dbReference type="Proteomes" id="UP000247702">
    <property type="component" value="Unassembled WGS sequence"/>
</dbReference>
<dbReference type="Pfam" id="PF07707">
    <property type="entry name" value="BACK"/>
    <property type="match status" value="1"/>
</dbReference>
<dbReference type="AlphaFoldDB" id="A0A2Z6SDX2"/>
<dbReference type="PANTHER" id="PTHR46306">
    <property type="entry name" value="BTB/POZ DOMAIN-CONTAINING PROTEIN 9"/>
    <property type="match status" value="1"/>
</dbReference>
<sequence length="527" mass="61141">MIEINNKYNINLGSAKGDKHCIQHVHINLKESYTMTSMKLFNRLSEDIGQLLEKEENYDMIIHVGEEEEMKEFKAHSLILSARSTYFKSALNNNWTTKQHDGKIIFKKPNVSPKVFQLILKYLYTGVINFHEQELNETFDLLIAADELILDELKDQIQEHLIEHESTQIQQNIVQVLHIVFGHNAIIFQKLQEYSVKKICNNPEILFDSSNFVKLEKYILVELLKKDNLGIKEVKIWQHLIKWGIDHTPCLANVKFSEWTITEFNALEKTLHDCLPLIRYFQMSSDEIYKQVYPYKKILNKQLRRDIVAYFMSPDYQPKSLLLPSRSGSHLDVESKLINNDCCSLLEKWIKKDDKLTTNNNRPLSYDWKLIFRASRDGYDAITFHQNCNNQGACIIVAKITGNQNERLVGGFNPIGWFDSSGQYSAAPDAFLFYIENKDLNNAKISRVLPYCASKAIFQEASSAVNFGAPDLRISNNCNKNNSSFFNTTSFYEYSIIIGNFSVIDYEVFQVIKKENSRERKKSAHEC</sequence>
<evidence type="ECO:0000259" key="2">
    <source>
        <dbReference type="PROSITE" id="PS50097"/>
    </source>
</evidence>
<gene>
    <name evidence="4" type="ORF">RclHR1_05120017</name>
</gene>
<dbReference type="InterPro" id="IPR011705">
    <property type="entry name" value="BACK"/>
</dbReference>
<accession>A0A2Z6SDX2</accession>
<feature type="domain" description="TLDc" evidence="3">
    <location>
        <begin position="336"/>
        <end position="512"/>
    </location>
</feature>
<name>A0A2Z6SDX2_9GLOM</name>
<keyword evidence="1" id="KW-0175">Coiled coil</keyword>
<dbReference type="PROSITE" id="PS51886">
    <property type="entry name" value="TLDC"/>
    <property type="match status" value="1"/>
</dbReference>